<dbReference type="InterPro" id="IPR013424">
    <property type="entry name" value="Ice-binding_C"/>
</dbReference>
<sequence>MFTSYLRNEYLVGASYLGAILANGLRVEVSSTGLGDGIAIDELEVYGSVVPVPEPATGALTVIAIGAWSLIRRRDQRIR</sequence>
<comment type="caution">
    <text evidence="2">The sequence shown here is derived from an EMBL/GenBank/DDBJ whole genome shotgun (WGS) entry which is preliminary data.</text>
</comment>
<feature type="transmembrane region" description="Helical" evidence="1">
    <location>
        <begin position="55"/>
        <end position="71"/>
    </location>
</feature>
<evidence type="ECO:0000313" key="2">
    <source>
        <dbReference type="EMBL" id="MPN29985.1"/>
    </source>
</evidence>
<dbReference type="NCBIfam" id="TIGR02595">
    <property type="entry name" value="PEP_CTERM"/>
    <property type="match status" value="1"/>
</dbReference>
<proteinExistence type="predicted"/>
<protein>
    <recommendedName>
        <fullName evidence="3">PEP-CTERM protein-sorting domain-containing protein</fullName>
    </recommendedName>
</protein>
<keyword evidence="1" id="KW-1133">Transmembrane helix</keyword>
<gene>
    <name evidence="2" type="ORF">SDC9_177442</name>
</gene>
<accession>A0A645GT92</accession>
<reference evidence="2" key="1">
    <citation type="submission" date="2019-08" db="EMBL/GenBank/DDBJ databases">
        <authorList>
            <person name="Kucharzyk K."/>
            <person name="Murdoch R.W."/>
            <person name="Higgins S."/>
            <person name="Loffler F."/>
        </authorList>
    </citation>
    <scope>NUCLEOTIDE SEQUENCE</scope>
</reference>
<keyword evidence="1" id="KW-0812">Transmembrane</keyword>
<keyword evidence="1" id="KW-0472">Membrane</keyword>
<name>A0A645GT92_9ZZZZ</name>
<evidence type="ECO:0000256" key="1">
    <source>
        <dbReference type="SAM" id="Phobius"/>
    </source>
</evidence>
<dbReference type="EMBL" id="VSSQ01080927">
    <property type="protein sequence ID" value="MPN29985.1"/>
    <property type="molecule type" value="Genomic_DNA"/>
</dbReference>
<organism evidence="2">
    <name type="scientific">bioreactor metagenome</name>
    <dbReference type="NCBI Taxonomy" id="1076179"/>
    <lineage>
        <taxon>unclassified sequences</taxon>
        <taxon>metagenomes</taxon>
        <taxon>ecological metagenomes</taxon>
    </lineage>
</organism>
<evidence type="ECO:0008006" key="3">
    <source>
        <dbReference type="Google" id="ProtNLM"/>
    </source>
</evidence>
<dbReference type="AlphaFoldDB" id="A0A645GT92"/>